<dbReference type="EMBL" id="BLLF01000003">
    <property type="protein sequence ID" value="GFH05599.1"/>
    <property type="molecule type" value="Genomic_DNA"/>
</dbReference>
<evidence type="ECO:0000313" key="2">
    <source>
        <dbReference type="Proteomes" id="UP000485058"/>
    </source>
</evidence>
<proteinExistence type="predicted"/>
<name>A0A699YI34_HAELA</name>
<comment type="caution">
    <text evidence="1">The sequence shown here is derived from an EMBL/GenBank/DDBJ whole genome shotgun (WGS) entry which is preliminary data.</text>
</comment>
<organism evidence="1 2">
    <name type="scientific">Haematococcus lacustris</name>
    <name type="common">Green alga</name>
    <name type="synonym">Haematococcus pluvialis</name>
    <dbReference type="NCBI Taxonomy" id="44745"/>
    <lineage>
        <taxon>Eukaryota</taxon>
        <taxon>Viridiplantae</taxon>
        <taxon>Chlorophyta</taxon>
        <taxon>core chlorophytes</taxon>
        <taxon>Chlorophyceae</taxon>
        <taxon>CS clade</taxon>
        <taxon>Chlamydomonadales</taxon>
        <taxon>Haematococcaceae</taxon>
        <taxon>Haematococcus</taxon>
    </lineage>
</organism>
<feature type="non-terminal residue" evidence="1">
    <location>
        <position position="157"/>
    </location>
</feature>
<evidence type="ECO:0000313" key="1">
    <source>
        <dbReference type="EMBL" id="GFH05599.1"/>
    </source>
</evidence>
<gene>
    <name evidence="1" type="ORF">HaLaN_00087</name>
</gene>
<reference evidence="1 2" key="1">
    <citation type="submission" date="2020-02" db="EMBL/GenBank/DDBJ databases">
        <title>Draft genome sequence of Haematococcus lacustris strain NIES-144.</title>
        <authorList>
            <person name="Morimoto D."/>
            <person name="Nakagawa S."/>
            <person name="Yoshida T."/>
            <person name="Sawayama S."/>
        </authorList>
    </citation>
    <scope>NUCLEOTIDE SEQUENCE [LARGE SCALE GENOMIC DNA]</scope>
    <source>
        <strain evidence="1 2">NIES-144</strain>
    </source>
</reference>
<protein>
    <submittedName>
        <fullName evidence="1">Uncharacterized protein</fullName>
    </submittedName>
</protein>
<feature type="non-terminal residue" evidence="1">
    <location>
        <position position="1"/>
    </location>
</feature>
<sequence>MRNPVAFGGNTPPVWGLKSSRLRPNELQLLMPSCYSKARSSYIALTISSRWHYYSGTRCRTTLWVIILPSLKTKQPVYSLTPWPLMSRLVSSGQVRPCLTNICGPACVVDMSAWWAPGSRSCAHAHCTDQAAAATGRWCPAQGQVSSFVSYRVAPAE</sequence>
<keyword evidence="2" id="KW-1185">Reference proteome</keyword>
<dbReference type="Proteomes" id="UP000485058">
    <property type="component" value="Unassembled WGS sequence"/>
</dbReference>
<dbReference type="AlphaFoldDB" id="A0A699YI34"/>
<accession>A0A699YI34</accession>